<sequence length="554" mass="59759">MSRVSPTLPLSHIIASDAPLLSPLVSSGDADHYHHLPLYSPTLIDNYAMHYYGLPPSPPHSTGSTGTNSPAPSNQMRRMRMSPDSLSENDHLCIPTHQVFDFPEIQNRSSPESESPSPQMQRRSISTSSIAPSTKREHSPAPNNTKKLRATGERITTRDFIPPDVSGLSKREARLVKNRAAAFLSRQRKREEFETMEVRVAELEQENAALRALAQNGSSGSHPKKGRSEDELLSEIEQLRDQLAAAGERELELSAELERQAESRHAAIKLEAAEPHFPPSPMSRTAPVSSPHKPAASLGLMVLLCALPTLLAMPAHNATSASFSLPVTGPSALPASSSTFDFNSITPNDYDWSRNPSGMMMDLDVDEQGRIITSSNPSGATKLRKLQFVDVNSEALGLGDLDISFDASPSENGKIRVRIHSSSSQTVSSPHTMRSESRRRSSSSSSLAMWAGAQSDPNYGNIYSPPTFSAFPPSSSSTSDPFLGANAAFGLCSPVSVPMSMGEFSSPVGHSMYGFGSDFAAGAGHNGLKRRVRIALKSMPTTGSEGGEWEVEVR</sequence>
<evidence type="ECO:0000313" key="4">
    <source>
        <dbReference type="EMBL" id="KIM82621.1"/>
    </source>
</evidence>
<dbReference type="OrthoDB" id="674948at2759"/>
<dbReference type="SUPFAM" id="SSF57959">
    <property type="entry name" value="Leucine zipper domain"/>
    <property type="match status" value="1"/>
</dbReference>
<evidence type="ECO:0000256" key="1">
    <source>
        <dbReference type="SAM" id="Coils"/>
    </source>
</evidence>
<reference evidence="5" key="2">
    <citation type="submission" date="2015-01" db="EMBL/GenBank/DDBJ databases">
        <title>Evolutionary Origins and Diversification of the Mycorrhizal Mutualists.</title>
        <authorList>
            <consortium name="DOE Joint Genome Institute"/>
            <consortium name="Mycorrhizal Genomics Consortium"/>
            <person name="Kohler A."/>
            <person name="Kuo A."/>
            <person name="Nagy L.G."/>
            <person name="Floudas D."/>
            <person name="Copeland A."/>
            <person name="Barry K.W."/>
            <person name="Cichocki N."/>
            <person name="Veneault-Fourrey C."/>
            <person name="LaButti K."/>
            <person name="Lindquist E.A."/>
            <person name="Lipzen A."/>
            <person name="Lundell T."/>
            <person name="Morin E."/>
            <person name="Murat C."/>
            <person name="Riley R."/>
            <person name="Ohm R."/>
            <person name="Sun H."/>
            <person name="Tunlid A."/>
            <person name="Henrissat B."/>
            <person name="Grigoriev I.V."/>
            <person name="Hibbett D.S."/>
            <person name="Martin F."/>
        </authorList>
    </citation>
    <scope>NUCLEOTIDE SEQUENCE [LARGE SCALE GENOMIC DNA]</scope>
    <source>
        <strain evidence="5">F 1598</strain>
    </source>
</reference>
<evidence type="ECO:0000313" key="5">
    <source>
        <dbReference type="Proteomes" id="UP000054166"/>
    </source>
</evidence>
<dbReference type="InParanoid" id="A0A0C3FVS1"/>
<keyword evidence="1" id="KW-0175">Coiled coil</keyword>
<feature type="region of interest" description="Disordered" evidence="2">
    <location>
        <begin position="418"/>
        <end position="449"/>
    </location>
</feature>
<gene>
    <name evidence="4" type="ORF">PILCRDRAFT_820497</name>
</gene>
<feature type="compositionally biased region" description="Low complexity" evidence="2">
    <location>
        <begin position="60"/>
        <end position="70"/>
    </location>
</feature>
<dbReference type="EMBL" id="KN832994">
    <property type="protein sequence ID" value="KIM82621.1"/>
    <property type="molecule type" value="Genomic_DNA"/>
</dbReference>
<dbReference type="CDD" id="cd14812">
    <property type="entry name" value="bZIP_u3"/>
    <property type="match status" value="1"/>
</dbReference>
<reference evidence="4 5" key="1">
    <citation type="submission" date="2014-04" db="EMBL/GenBank/DDBJ databases">
        <authorList>
            <consortium name="DOE Joint Genome Institute"/>
            <person name="Kuo A."/>
            <person name="Tarkka M."/>
            <person name="Buscot F."/>
            <person name="Kohler A."/>
            <person name="Nagy L.G."/>
            <person name="Floudas D."/>
            <person name="Copeland A."/>
            <person name="Barry K.W."/>
            <person name="Cichocki N."/>
            <person name="Veneault-Fourrey C."/>
            <person name="LaButti K."/>
            <person name="Lindquist E.A."/>
            <person name="Lipzen A."/>
            <person name="Lundell T."/>
            <person name="Morin E."/>
            <person name="Murat C."/>
            <person name="Sun H."/>
            <person name="Tunlid A."/>
            <person name="Henrissat B."/>
            <person name="Grigoriev I.V."/>
            <person name="Hibbett D.S."/>
            <person name="Martin F."/>
            <person name="Nordberg H.P."/>
            <person name="Cantor M.N."/>
            <person name="Hua S.X."/>
        </authorList>
    </citation>
    <scope>NUCLEOTIDE SEQUENCE [LARGE SCALE GENOMIC DNA]</scope>
    <source>
        <strain evidence="4 5">F 1598</strain>
    </source>
</reference>
<feature type="region of interest" description="Disordered" evidence="2">
    <location>
        <begin position="58"/>
        <end position="90"/>
    </location>
</feature>
<evidence type="ECO:0000256" key="2">
    <source>
        <dbReference type="SAM" id="MobiDB-lite"/>
    </source>
</evidence>
<dbReference type="STRING" id="765440.A0A0C3FVS1"/>
<accession>A0A0C3FVS1</accession>
<dbReference type="InterPro" id="IPR046347">
    <property type="entry name" value="bZIP_sf"/>
</dbReference>
<keyword evidence="5" id="KW-1185">Reference proteome</keyword>
<feature type="compositionally biased region" description="Polar residues" evidence="2">
    <location>
        <begin position="119"/>
        <end position="132"/>
    </location>
</feature>
<name>A0A0C3FVS1_PILCF</name>
<feature type="region of interest" description="Disordered" evidence="2">
    <location>
        <begin position="106"/>
        <end position="163"/>
    </location>
</feature>
<proteinExistence type="predicted"/>
<protein>
    <recommendedName>
        <fullName evidence="3">BZIP domain-containing protein</fullName>
    </recommendedName>
</protein>
<dbReference type="AlphaFoldDB" id="A0A0C3FVS1"/>
<organism evidence="4 5">
    <name type="scientific">Piloderma croceum (strain F 1598)</name>
    <dbReference type="NCBI Taxonomy" id="765440"/>
    <lineage>
        <taxon>Eukaryota</taxon>
        <taxon>Fungi</taxon>
        <taxon>Dikarya</taxon>
        <taxon>Basidiomycota</taxon>
        <taxon>Agaricomycotina</taxon>
        <taxon>Agaricomycetes</taxon>
        <taxon>Agaricomycetidae</taxon>
        <taxon>Atheliales</taxon>
        <taxon>Atheliaceae</taxon>
        <taxon>Piloderma</taxon>
    </lineage>
</organism>
<dbReference type="InterPro" id="IPR004827">
    <property type="entry name" value="bZIP"/>
</dbReference>
<evidence type="ECO:0000259" key="3">
    <source>
        <dbReference type="PROSITE" id="PS50217"/>
    </source>
</evidence>
<dbReference type="SMART" id="SM00338">
    <property type="entry name" value="BRLZ"/>
    <property type="match status" value="1"/>
</dbReference>
<dbReference type="Pfam" id="PF00170">
    <property type="entry name" value="bZIP_1"/>
    <property type="match status" value="1"/>
</dbReference>
<dbReference type="Gene3D" id="1.20.5.170">
    <property type="match status" value="1"/>
</dbReference>
<dbReference type="PROSITE" id="PS50217">
    <property type="entry name" value="BZIP"/>
    <property type="match status" value="1"/>
</dbReference>
<dbReference type="Proteomes" id="UP000054166">
    <property type="component" value="Unassembled WGS sequence"/>
</dbReference>
<dbReference type="GO" id="GO:0003700">
    <property type="term" value="F:DNA-binding transcription factor activity"/>
    <property type="evidence" value="ECO:0007669"/>
    <property type="project" value="InterPro"/>
</dbReference>
<feature type="domain" description="BZIP" evidence="3">
    <location>
        <begin position="168"/>
        <end position="211"/>
    </location>
</feature>
<feature type="compositionally biased region" description="Low complexity" evidence="2">
    <location>
        <begin position="109"/>
        <end position="118"/>
    </location>
</feature>
<dbReference type="HOGENOM" id="CLU_016968_0_0_1"/>
<feature type="coiled-coil region" evidence="1">
    <location>
        <begin position="186"/>
        <end position="256"/>
    </location>
</feature>